<comment type="caution">
    <text evidence="2">The sequence shown here is derived from an EMBL/GenBank/DDBJ whole genome shotgun (WGS) entry which is preliminary data.</text>
</comment>
<dbReference type="Proteomes" id="UP001501787">
    <property type="component" value="Unassembled WGS sequence"/>
</dbReference>
<accession>A0ABP3FS63</accession>
<gene>
    <name evidence="2" type="ORF">GCM10009129_20310</name>
</gene>
<dbReference type="Pfam" id="PF13387">
    <property type="entry name" value="Lnb_N"/>
    <property type="match status" value="1"/>
</dbReference>
<evidence type="ECO:0000313" key="3">
    <source>
        <dbReference type="Proteomes" id="UP001501787"/>
    </source>
</evidence>
<evidence type="ECO:0000259" key="1">
    <source>
        <dbReference type="Pfam" id="PF13387"/>
    </source>
</evidence>
<protein>
    <submittedName>
        <fullName evidence="2">DUF4105 domain-containing protein</fullName>
    </submittedName>
</protein>
<proteinExistence type="predicted"/>
<feature type="domain" description="Lnb N-terminal periplasmic" evidence="1">
    <location>
        <begin position="93"/>
        <end position="249"/>
    </location>
</feature>
<name>A0ABP3FS63_9GAMM</name>
<dbReference type="InterPro" id="IPR025178">
    <property type="entry name" value="Lnb_N"/>
</dbReference>
<organism evidence="2 3">
    <name type="scientific">Psychrobacter aestuarii</name>
    <dbReference type="NCBI Taxonomy" id="556327"/>
    <lineage>
        <taxon>Bacteria</taxon>
        <taxon>Pseudomonadati</taxon>
        <taxon>Pseudomonadota</taxon>
        <taxon>Gammaproteobacteria</taxon>
        <taxon>Moraxellales</taxon>
        <taxon>Moraxellaceae</taxon>
        <taxon>Psychrobacter</taxon>
    </lineage>
</organism>
<keyword evidence="3" id="KW-1185">Reference proteome</keyword>
<sequence length="323" mass="36897">MPTALLGVMGARACGVRVTPLRRVSMRQLMAVYSAVWLLGAGWFLSIAPMQTRDWQPEVGERLSYTRAADNPDIVTLHNVRNFDWRTESLAETRWQTRTVDLSTLSGIDIVNSYWMGPKIAHTLVSFRFTDARPLTFSLEIRKEKGESFSALGGFFKQYELSLIAAEERDIIYTRSNVRGEQVYLFPLSGIHQSEVRGLFEAYLQKADDLNRTPEWYNTLTSNCTSIVFDMARVVSGNRLPYDYRIWVSGWLPDYLYEQQLLTPTSQKWSMDTWYLRAHINPKVTSLTYQANTDAAVFSERIRQGLPTPKLTATARAAAQQTP</sequence>
<reference evidence="3" key="1">
    <citation type="journal article" date="2019" name="Int. J. Syst. Evol. Microbiol.">
        <title>The Global Catalogue of Microorganisms (GCM) 10K type strain sequencing project: providing services to taxonomists for standard genome sequencing and annotation.</title>
        <authorList>
            <consortium name="The Broad Institute Genomics Platform"/>
            <consortium name="The Broad Institute Genome Sequencing Center for Infectious Disease"/>
            <person name="Wu L."/>
            <person name="Ma J."/>
        </authorList>
    </citation>
    <scope>NUCLEOTIDE SEQUENCE [LARGE SCALE GENOMIC DNA]</scope>
    <source>
        <strain evidence="3">JCM 16343</strain>
    </source>
</reference>
<dbReference type="EMBL" id="BAAAFR010000008">
    <property type="protein sequence ID" value="GAA0322453.1"/>
    <property type="molecule type" value="Genomic_DNA"/>
</dbReference>
<evidence type="ECO:0000313" key="2">
    <source>
        <dbReference type="EMBL" id="GAA0322453.1"/>
    </source>
</evidence>